<evidence type="ECO:0000313" key="4">
    <source>
        <dbReference type="Proteomes" id="UP001165042"/>
    </source>
</evidence>
<proteinExistence type="predicted"/>
<protein>
    <submittedName>
        <fullName evidence="3">Zinc ribbon domain-containing protein</fullName>
    </submittedName>
</protein>
<dbReference type="EMBL" id="BSSD01000001">
    <property type="protein sequence ID" value="GLW89474.1"/>
    <property type="molecule type" value="Genomic_DNA"/>
</dbReference>
<dbReference type="NCBIfam" id="NF047619">
    <property type="entry name" value="NADase_discoid"/>
    <property type="match status" value="1"/>
</dbReference>
<dbReference type="InterPro" id="IPR008979">
    <property type="entry name" value="Galactose-bd-like_sf"/>
</dbReference>
<evidence type="ECO:0000256" key="2">
    <source>
        <dbReference type="SAM" id="Phobius"/>
    </source>
</evidence>
<feature type="compositionally biased region" description="Low complexity" evidence="1">
    <location>
        <begin position="48"/>
        <end position="68"/>
    </location>
</feature>
<comment type="caution">
    <text evidence="3">The sequence shown here is derived from an EMBL/GenBank/DDBJ whole genome shotgun (WGS) entry which is preliminary data.</text>
</comment>
<gene>
    <name evidence="3" type="ORF">Aglo03_02900</name>
</gene>
<dbReference type="InterPro" id="IPR057561">
    <property type="entry name" value="NADase_transloc"/>
</dbReference>
<feature type="transmembrane region" description="Helical" evidence="2">
    <location>
        <begin position="175"/>
        <end position="194"/>
    </location>
</feature>
<dbReference type="Proteomes" id="UP001165042">
    <property type="component" value="Unassembled WGS sequence"/>
</dbReference>
<dbReference type="RefSeq" id="WP_285606780.1">
    <property type="nucleotide sequence ID" value="NZ_BSSD01000001.1"/>
</dbReference>
<dbReference type="AlphaFoldDB" id="A0A9W6QJ00"/>
<keyword evidence="2" id="KW-1133">Transmembrane helix</keyword>
<evidence type="ECO:0000256" key="1">
    <source>
        <dbReference type="SAM" id="MobiDB-lite"/>
    </source>
</evidence>
<name>A0A9W6QJ00_9PSEU</name>
<keyword evidence="2" id="KW-0812">Transmembrane</keyword>
<keyword evidence="2" id="KW-0472">Membrane</keyword>
<evidence type="ECO:0000313" key="3">
    <source>
        <dbReference type="EMBL" id="GLW89474.1"/>
    </source>
</evidence>
<feature type="region of interest" description="Disordered" evidence="1">
    <location>
        <begin position="32"/>
        <end position="105"/>
    </location>
</feature>
<organism evidence="3 4">
    <name type="scientific">Actinokineospora globicatena</name>
    <dbReference type="NCBI Taxonomy" id="103729"/>
    <lineage>
        <taxon>Bacteria</taxon>
        <taxon>Bacillati</taxon>
        <taxon>Actinomycetota</taxon>
        <taxon>Actinomycetes</taxon>
        <taxon>Pseudonocardiales</taxon>
        <taxon>Pseudonocardiaceae</taxon>
        <taxon>Actinokineospora</taxon>
    </lineage>
</organism>
<keyword evidence="4" id="KW-1185">Reference proteome</keyword>
<sequence>MIVCAKCGERSAGTTRFCPGCGSFLDWSGTDAEQQAQAVPATEPARQSAAAGTTTTAPPVGPSGVVTPDPIGPQQSAEPTPPVTQFGAQQPADARPLRAKAQGTEPRALAEDDVVCVGCRTRNPATRTLCMGCGRPLDEPEAVKPPWWQWWRGRDRERKPRKPRRRGTLAAIGRWLRRVFLAFLAVLAVLYAIIPGFRSGVNQEVLAGRKWVERQFSTQLTPVRPTKVSATAALPGHEAVLVADNAKNTYWAAPTAATPPVLVFTFAQPVDLRRAIVRVGDPAAFQATHRPAKLHLVYSTGKTFDVPLADTPDPQTVEIGGSAGATEVEIHVVEVHRSLQGLDVAMSEIELFEQR</sequence>
<accession>A0A9W6QJ00</accession>
<reference evidence="3" key="1">
    <citation type="submission" date="2023-02" db="EMBL/GenBank/DDBJ databases">
        <title>Actinokineospora globicatena NBRC 15670.</title>
        <authorList>
            <person name="Ichikawa N."/>
            <person name="Sato H."/>
            <person name="Tonouchi N."/>
        </authorList>
    </citation>
    <scope>NUCLEOTIDE SEQUENCE</scope>
    <source>
        <strain evidence="3">NBRC 15670</strain>
    </source>
</reference>
<dbReference type="SUPFAM" id="SSF49785">
    <property type="entry name" value="Galactose-binding domain-like"/>
    <property type="match status" value="1"/>
</dbReference>